<evidence type="ECO:0000313" key="9">
    <source>
        <dbReference type="EMBL" id="CAI9100832.1"/>
    </source>
</evidence>
<dbReference type="GO" id="GO:0005737">
    <property type="term" value="C:cytoplasm"/>
    <property type="evidence" value="ECO:0007669"/>
    <property type="project" value="TreeGrafter"/>
</dbReference>
<dbReference type="SMART" id="SM00184">
    <property type="entry name" value="RING"/>
    <property type="match status" value="1"/>
</dbReference>
<evidence type="ECO:0000256" key="5">
    <source>
        <dbReference type="SAM" id="Coils"/>
    </source>
</evidence>
<dbReference type="PANTHER" id="PTHR24007">
    <property type="entry name" value="BRCA1-ASSOCIATED PROTEIN"/>
    <property type="match status" value="1"/>
</dbReference>
<evidence type="ECO:0000259" key="7">
    <source>
        <dbReference type="PROSITE" id="PS50089"/>
    </source>
</evidence>
<dbReference type="SUPFAM" id="SSF57850">
    <property type="entry name" value="RING/U-box"/>
    <property type="match status" value="1"/>
</dbReference>
<protein>
    <submittedName>
        <fullName evidence="9">OLC1v1038015C1</fullName>
    </submittedName>
</protein>
<dbReference type="CDD" id="cd16457">
    <property type="entry name" value="RING-H2_BRAP2"/>
    <property type="match status" value="1"/>
</dbReference>
<dbReference type="PROSITE" id="PS50089">
    <property type="entry name" value="ZF_RING_2"/>
    <property type="match status" value="1"/>
</dbReference>
<gene>
    <name evidence="9" type="ORF">OLC1_LOCUS10563</name>
</gene>
<dbReference type="PROSITE" id="PS50271">
    <property type="entry name" value="ZF_UBP"/>
    <property type="match status" value="1"/>
</dbReference>
<evidence type="ECO:0000256" key="6">
    <source>
        <dbReference type="SAM" id="MobiDB-lite"/>
    </source>
</evidence>
<evidence type="ECO:0000256" key="3">
    <source>
        <dbReference type="ARBA" id="ARBA00022833"/>
    </source>
</evidence>
<proteinExistence type="predicted"/>
<dbReference type="PANTHER" id="PTHR24007:SF10">
    <property type="entry name" value="BRAP2 RING ZNF UBP DOMAIN-CONTAINING PROTEIN 1"/>
    <property type="match status" value="1"/>
</dbReference>
<name>A0AAV1D1Y7_OLDCO</name>
<feature type="region of interest" description="Disordered" evidence="6">
    <location>
        <begin position="461"/>
        <end position="494"/>
    </location>
</feature>
<feature type="compositionally biased region" description="Basic residues" evidence="6">
    <location>
        <begin position="483"/>
        <end position="494"/>
    </location>
</feature>
<dbReference type="InterPro" id="IPR011422">
    <property type="entry name" value="BRAP2/ETP1_RRM"/>
</dbReference>
<evidence type="ECO:0000313" key="10">
    <source>
        <dbReference type="Proteomes" id="UP001161247"/>
    </source>
</evidence>
<dbReference type="InterPro" id="IPR001841">
    <property type="entry name" value="Znf_RING"/>
</dbReference>
<feature type="domain" description="RING-type" evidence="7">
    <location>
        <begin position="180"/>
        <end position="220"/>
    </location>
</feature>
<dbReference type="Pfam" id="PF13639">
    <property type="entry name" value="zf-RING_2"/>
    <property type="match status" value="1"/>
</dbReference>
<dbReference type="InterPro" id="IPR001607">
    <property type="entry name" value="Znf_UBP"/>
</dbReference>
<feature type="coiled-coil region" evidence="5">
    <location>
        <begin position="342"/>
        <end position="431"/>
    </location>
</feature>
<dbReference type="GO" id="GO:0061630">
    <property type="term" value="F:ubiquitin protein ligase activity"/>
    <property type="evidence" value="ECO:0007669"/>
    <property type="project" value="TreeGrafter"/>
</dbReference>
<dbReference type="Gene3D" id="3.30.40.10">
    <property type="entry name" value="Zinc/RING finger domain, C3HC4 (zinc finger)"/>
    <property type="match status" value="2"/>
</dbReference>
<sequence>MFTLRIHSVDSPQRLPITVTYAAVAGGLKPSNSGSKDDISLSATEVRGIPHLFRLLPPSTPPCAATGISNPSLRSTHLFIVAVPNYMSVDDFILFCGNEVNHFQEIRFLRNDGVEDRYSVLIRAEDPLAAEGFYRSFNGKRFRRFEAEVCHIYFTQSVEYFDSAEIASTPPAGFTELPTCPICLERLDQDTSGIQVTLCDHYFHCSCVSKWTYQSCQVCRLCQQEDEKPTCAACGTLRNLWICLICGFVGCGRYQEGHAIRHWNDTKHHFSLELESQQIWDYVEDKYVHRLNQSKADGKSVSMNSPLVSSDVGCGTCHFEGDSGLNTALFSSKVEAIVAEYNDLLTNQLDTQRQNYEALLAEVRTSKEGNITRAVEKAMFSRMHELQSKLDSCEEEKNAVAQKNKDLIKKQELLQLEYKNAEAKYSSLTKSVDEKILDLEEQIRDLQVYLQAQKMIAASADSEGLKDSTVLPVEPSRQSAGSSRRRQKSGRRKG</sequence>
<dbReference type="GO" id="GO:0008270">
    <property type="term" value="F:zinc ion binding"/>
    <property type="evidence" value="ECO:0007669"/>
    <property type="project" value="UniProtKB-KW"/>
</dbReference>
<dbReference type="Pfam" id="PF02148">
    <property type="entry name" value="zf-UBP"/>
    <property type="match status" value="1"/>
</dbReference>
<dbReference type="AlphaFoldDB" id="A0AAV1D1Y7"/>
<evidence type="ECO:0000256" key="2">
    <source>
        <dbReference type="ARBA" id="ARBA00022771"/>
    </source>
</evidence>
<keyword evidence="2 4" id="KW-0863">Zinc-finger</keyword>
<dbReference type="Pfam" id="PF07576">
    <property type="entry name" value="BRAP2"/>
    <property type="match status" value="1"/>
</dbReference>
<feature type="domain" description="UBP-type" evidence="8">
    <location>
        <begin position="214"/>
        <end position="307"/>
    </location>
</feature>
<dbReference type="InterPro" id="IPR047243">
    <property type="entry name" value="RING-H2_BRAP2"/>
</dbReference>
<keyword evidence="1" id="KW-0479">Metal-binding</keyword>
<dbReference type="SMART" id="SM00290">
    <property type="entry name" value="ZnF_UBP"/>
    <property type="match status" value="1"/>
</dbReference>
<dbReference type="InterPro" id="IPR013083">
    <property type="entry name" value="Znf_RING/FYVE/PHD"/>
</dbReference>
<accession>A0AAV1D1Y7</accession>
<dbReference type="Proteomes" id="UP001161247">
    <property type="component" value="Chromosome 3"/>
</dbReference>
<organism evidence="9 10">
    <name type="scientific">Oldenlandia corymbosa var. corymbosa</name>
    <dbReference type="NCBI Taxonomy" id="529605"/>
    <lineage>
        <taxon>Eukaryota</taxon>
        <taxon>Viridiplantae</taxon>
        <taxon>Streptophyta</taxon>
        <taxon>Embryophyta</taxon>
        <taxon>Tracheophyta</taxon>
        <taxon>Spermatophyta</taxon>
        <taxon>Magnoliopsida</taxon>
        <taxon>eudicotyledons</taxon>
        <taxon>Gunneridae</taxon>
        <taxon>Pentapetalae</taxon>
        <taxon>asterids</taxon>
        <taxon>lamiids</taxon>
        <taxon>Gentianales</taxon>
        <taxon>Rubiaceae</taxon>
        <taxon>Rubioideae</taxon>
        <taxon>Spermacoceae</taxon>
        <taxon>Hedyotis-Oldenlandia complex</taxon>
        <taxon>Oldenlandia</taxon>
    </lineage>
</organism>
<evidence type="ECO:0000259" key="8">
    <source>
        <dbReference type="PROSITE" id="PS50271"/>
    </source>
</evidence>
<reference evidence="9" key="1">
    <citation type="submission" date="2023-03" db="EMBL/GenBank/DDBJ databases">
        <authorList>
            <person name="Julca I."/>
        </authorList>
    </citation>
    <scope>NUCLEOTIDE SEQUENCE</scope>
</reference>
<dbReference type="EMBL" id="OX459120">
    <property type="protein sequence ID" value="CAI9100832.1"/>
    <property type="molecule type" value="Genomic_DNA"/>
</dbReference>
<dbReference type="GO" id="GO:0007265">
    <property type="term" value="P:Ras protein signal transduction"/>
    <property type="evidence" value="ECO:0007669"/>
    <property type="project" value="TreeGrafter"/>
</dbReference>
<evidence type="ECO:0000256" key="4">
    <source>
        <dbReference type="PROSITE-ProRule" id="PRU00502"/>
    </source>
</evidence>
<dbReference type="FunFam" id="3.30.40.10:FF:000555">
    <property type="entry name" value="Zinc finger (Ubiquitin-hydrolase) domain-containing protein"/>
    <property type="match status" value="1"/>
</dbReference>
<keyword evidence="10" id="KW-1185">Reference proteome</keyword>
<keyword evidence="5" id="KW-0175">Coiled coil</keyword>
<keyword evidence="3" id="KW-0862">Zinc</keyword>
<evidence type="ECO:0000256" key="1">
    <source>
        <dbReference type="ARBA" id="ARBA00022723"/>
    </source>
</evidence>
<dbReference type="GO" id="GO:0016567">
    <property type="term" value="P:protein ubiquitination"/>
    <property type="evidence" value="ECO:0007669"/>
    <property type="project" value="TreeGrafter"/>
</dbReference>